<comment type="similarity">
    <text evidence="11 13">Belongs to the TonB-dependent receptor family.</text>
</comment>
<organism evidence="17 18">
    <name type="scientific">Thermomonas aquatica</name>
    <dbReference type="NCBI Taxonomy" id="2202149"/>
    <lineage>
        <taxon>Bacteria</taxon>
        <taxon>Pseudomonadati</taxon>
        <taxon>Pseudomonadota</taxon>
        <taxon>Gammaproteobacteria</taxon>
        <taxon>Lysobacterales</taxon>
        <taxon>Lysobacteraceae</taxon>
        <taxon>Thermomonas</taxon>
    </lineage>
</organism>
<feature type="domain" description="TonB-dependent receptor plug" evidence="16">
    <location>
        <begin position="59"/>
        <end position="166"/>
    </location>
</feature>
<evidence type="ECO:0000256" key="11">
    <source>
        <dbReference type="PROSITE-ProRule" id="PRU01360"/>
    </source>
</evidence>
<gene>
    <name evidence="17" type="ORF">FHQ07_13610</name>
</gene>
<dbReference type="InterPro" id="IPR012910">
    <property type="entry name" value="Plug_dom"/>
</dbReference>
<evidence type="ECO:0000256" key="4">
    <source>
        <dbReference type="ARBA" id="ARBA00022496"/>
    </source>
</evidence>
<feature type="short sequence motif" description="TonB box" evidence="12">
    <location>
        <begin position="46"/>
        <end position="52"/>
    </location>
</feature>
<dbReference type="InterPro" id="IPR039426">
    <property type="entry name" value="TonB-dep_rcpt-like"/>
</dbReference>
<keyword evidence="14" id="KW-0732">Signal</keyword>
<name>A0A5B7ZTJ7_9GAMM</name>
<evidence type="ECO:0000256" key="14">
    <source>
        <dbReference type="SAM" id="SignalP"/>
    </source>
</evidence>
<dbReference type="Pfam" id="PF07715">
    <property type="entry name" value="Plug"/>
    <property type="match status" value="1"/>
</dbReference>
<keyword evidence="2 11" id="KW-0813">Transport</keyword>
<dbReference type="Proteomes" id="UP000308149">
    <property type="component" value="Chromosome"/>
</dbReference>
<evidence type="ECO:0000256" key="12">
    <source>
        <dbReference type="PROSITE-ProRule" id="PRU10143"/>
    </source>
</evidence>
<keyword evidence="7" id="KW-0406">Ion transport</keyword>
<evidence type="ECO:0000313" key="17">
    <source>
        <dbReference type="EMBL" id="QDA58268.1"/>
    </source>
</evidence>
<dbReference type="SUPFAM" id="SSF56935">
    <property type="entry name" value="Porins"/>
    <property type="match status" value="1"/>
</dbReference>
<dbReference type="InterPro" id="IPR000531">
    <property type="entry name" value="Beta-barrel_TonB"/>
</dbReference>
<evidence type="ECO:0000256" key="13">
    <source>
        <dbReference type="RuleBase" id="RU003357"/>
    </source>
</evidence>
<protein>
    <submittedName>
        <fullName evidence="17">TonB-dependent receptor</fullName>
    </submittedName>
</protein>
<dbReference type="PANTHER" id="PTHR32552">
    <property type="entry name" value="FERRICHROME IRON RECEPTOR-RELATED"/>
    <property type="match status" value="1"/>
</dbReference>
<reference evidence="17 18" key="1">
    <citation type="submission" date="2019-06" db="EMBL/GenBank/DDBJ databases">
        <title>Thermomonas aquatica sp. nov., isolated from an industrial wastewater treatment plant.</title>
        <authorList>
            <person name="Jeon J.H."/>
            <person name="Park D.-S."/>
        </authorList>
    </citation>
    <scope>NUCLEOTIDE SEQUENCE [LARGE SCALE GENOMIC DNA]</scope>
    <source>
        <strain evidence="17 18">SY21</strain>
    </source>
</reference>
<keyword evidence="6" id="KW-0408">Iron</keyword>
<dbReference type="Gene3D" id="2.40.170.20">
    <property type="entry name" value="TonB-dependent receptor, beta-barrel domain"/>
    <property type="match status" value="3"/>
</dbReference>
<dbReference type="PANTHER" id="PTHR32552:SF81">
    <property type="entry name" value="TONB-DEPENDENT OUTER MEMBRANE RECEPTOR"/>
    <property type="match status" value="1"/>
</dbReference>
<dbReference type="AlphaFoldDB" id="A0A5B7ZTJ7"/>
<evidence type="ECO:0000256" key="6">
    <source>
        <dbReference type="ARBA" id="ARBA00023004"/>
    </source>
</evidence>
<feature type="domain" description="TonB-dependent receptor-like beta-barrel" evidence="15">
    <location>
        <begin position="336"/>
        <end position="856"/>
    </location>
</feature>
<comment type="subcellular location">
    <subcellularLocation>
        <location evidence="1 11">Cell outer membrane</location>
        <topology evidence="1 11">Multi-pass membrane protein</topology>
    </subcellularLocation>
</comment>
<evidence type="ECO:0000256" key="5">
    <source>
        <dbReference type="ARBA" id="ARBA00022692"/>
    </source>
</evidence>
<evidence type="ECO:0000256" key="1">
    <source>
        <dbReference type="ARBA" id="ARBA00004571"/>
    </source>
</evidence>
<evidence type="ECO:0000313" key="18">
    <source>
        <dbReference type="Proteomes" id="UP000308149"/>
    </source>
</evidence>
<keyword evidence="10 11" id="KW-0998">Cell outer membrane</keyword>
<evidence type="ECO:0000256" key="9">
    <source>
        <dbReference type="ARBA" id="ARBA00023136"/>
    </source>
</evidence>
<feature type="signal peptide" evidence="14">
    <location>
        <begin position="1"/>
        <end position="29"/>
    </location>
</feature>
<dbReference type="EMBL" id="CP040871">
    <property type="protein sequence ID" value="QDA58268.1"/>
    <property type="molecule type" value="Genomic_DNA"/>
</dbReference>
<dbReference type="InterPro" id="IPR036942">
    <property type="entry name" value="Beta-barrel_TonB_sf"/>
</dbReference>
<keyword evidence="3 11" id="KW-1134">Transmembrane beta strand</keyword>
<feature type="chain" id="PRO_5022679404" evidence="14">
    <location>
        <begin position="30"/>
        <end position="903"/>
    </location>
</feature>
<dbReference type="KEGG" id="thes:FHQ07_13610"/>
<evidence type="ECO:0000256" key="10">
    <source>
        <dbReference type="ARBA" id="ARBA00023237"/>
    </source>
</evidence>
<keyword evidence="17" id="KW-0675">Receptor</keyword>
<evidence type="ECO:0000256" key="8">
    <source>
        <dbReference type="ARBA" id="ARBA00023077"/>
    </source>
</evidence>
<dbReference type="Pfam" id="PF00593">
    <property type="entry name" value="TonB_dep_Rec_b-barrel"/>
    <property type="match status" value="1"/>
</dbReference>
<sequence length="903" mass="96958">MYRKQPQPKQLAVAVFAALAAMSVLPVFAQDAAPAEKKEVAKTLDTLVVTAQKREEAMQDVPIVVTSLSQQTLQDTGVRDIKDMQILVPGLTVTSTQNEAITTARIRGIGTVGDNMGLESSVGVVIDGVYRPRNSVGFGDLGELERIEVLKGPQGTLFGKNTSAGVINVVTKRPDHELGGGIETTFGNYGALGLAGWFNAPLGDYAAFRIYAAHRDRDGWMDVTTGAGPRTVDKDYDQDFNTFRGKLLIEPADGVDIVISGDLTKRDENCCTAVQLVSGTSPSALINALGGGNAIAPSGHADPWARHAYSNRDTSQIINDKGLQAEVNIDLAAFGGSTLTSVTGGRDWDAVNGRDFDFSAADLIYMNPQESESFNRFKTFSQELRLAGATDKLDWMVGLFYANENLEKTESYRIGAAYEPYLSTLVGSSALPSIKAALDPTLAAVSAQYHLPLTMSFNPANPAAFLSQFSGQSFGSTFAGLGALDKYEQNAKNLALFTNNTWHATEAFDVTLGLRYTQERKKLDAVYDNPNGGLACAASLSNPGAGIARLLAARIANLSQLPAANQQALISQLATALGSSAAGQALVAGVLGRMCLPWTNALHDGRVTHQSREENEWSGTLKFAYRWNEKAMTYFSAARGYKAGGFNLDRTQVGVTPTTSDTSFPGEFVDSYELGAKTTWAGGNLLLNGALFHQTYSDFQLNSFLGTSFVVRSIPKVTSQGLDAEMLWQATPGLMLQTGLVYADTKYGKHIPGCDFVGPGATTVACPSIGQLYKLPGAQMSFAPKWSLSASATYEWDIGSNLEGRFNIGGKWMSDYNTGSDLDAEKLQDAYAVVNARIGIGSRDRNWQLELWGMNILDQDYVQVAFDGPLQAPGAPTPGDPLNTYNAFLGAPATYGITFRKRF</sequence>
<accession>A0A5B7ZTJ7</accession>
<dbReference type="GO" id="GO:0009279">
    <property type="term" value="C:cell outer membrane"/>
    <property type="evidence" value="ECO:0007669"/>
    <property type="project" value="UniProtKB-SubCell"/>
</dbReference>
<keyword evidence="5 11" id="KW-0812">Transmembrane</keyword>
<evidence type="ECO:0000256" key="3">
    <source>
        <dbReference type="ARBA" id="ARBA00022452"/>
    </source>
</evidence>
<dbReference type="InterPro" id="IPR010916">
    <property type="entry name" value="TonB_box_CS"/>
</dbReference>
<keyword evidence="18" id="KW-1185">Reference proteome</keyword>
<keyword evidence="4" id="KW-0410">Iron transport</keyword>
<dbReference type="RefSeq" id="WP_139717559.1">
    <property type="nucleotide sequence ID" value="NZ_CP040871.1"/>
</dbReference>
<dbReference type="PROSITE" id="PS52016">
    <property type="entry name" value="TONB_DEPENDENT_REC_3"/>
    <property type="match status" value="1"/>
</dbReference>
<keyword evidence="8 12" id="KW-0798">TonB box</keyword>
<dbReference type="OrthoDB" id="127311at2"/>
<proteinExistence type="inferred from homology"/>
<evidence type="ECO:0000259" key="16">
    <source>
        <dbReference type="Pfam" id="PF07715"/>
    </source>
</evidence>
<dbReference type="PROSITE" id="PS00430">
    <property type="entry name" value="TONB_DEPENDENT_REC_1"/>
    <property type="match status" value="1"/>
</dbReference>
<keyword evidence="9 11" id="KW-0472">Membrane</keyword>
<evidence type="ECO:0000256" key="2">
    <source>
        <dbReference type="ARBA" id="ARBA00022448"/>
    </source>
</evidence>
<dbReference type="GO" id="GO:0006826">
    <property type="term" value="P:iron ion transport"/>
    <property type="evidence" value="ECO:0007669"/>
    <property type="project" value="UniProtKB-KW"/>
</dbReference>
<evidence type="ECO:0000256" key="7">
    <source>
        <dbReference type="ARBA" id="ARBA00023065"/>
    </source>
</evidence>
<evidence type="ECO:0000259" key="15">
    <source>
        <dbReference type="Pfam" id="PF00593"/>
    </source>
</evidence>